<reference evidence="1 2" key="1">
    <citation type="submission" date="2018-12" db="EMBL/GenBank/DDBJ databases">
        <title>Flammeovirga pectinis sp. nov., isolated from the gut of the Korean scallop, Patinopecten yessoensis.</title>
        <authorList>
            <person name="Bae J.-W."/>
            <person name="Jeong Y.-S."/>
            <person name="Kang W."/>
        </authorList>
    </citation>
    <scope>NUCLEOTIDE SEQUENCE [LARGE SCALE GENOMIC DNA]</scope>
    <source>
        <strain evidence="1 2">L12M1</strain>
    </source>
</reference>
<name>A0A3Q9FTL3_9BACT</name>
<sequence>MKNLLLSIYITIIAFNFTLADNRKYIHVKSKFSNVENIITKGDLKVDITTITKGYQKSSTLNVGGAEVLLFTKGDKTLLVTQQFNKYGWVIINSDSKQLGMIIRELILNIYNSH</sequence>
<proteinExistence type="predicted"/>
<dbReference type="KEGG" id="fll:EI427_19570"/>
<gene>
    <name evidence="1" type="ORF">EI427_19570</name>
</gene>
<dbReference type="EMBL" id="CP034562">
    <property type="protein sequence ID" value="AZQ64331.1"/>
    <property type="molecule type" value="Genomic_DNA"/>
</dbReference>
<evidence type="ECO:0000313" key="1">
    <source>
        <dbReference type="EMBL" id="AZQ64331.1"/>
    </source>
</evidence>
<dbReference type="AlphaFoldDB" id="A0A3Q9FTL3"/>
<dbReference type="RefSeq" id="WP_126617911.1">
    <property type="nucleotide sequence ID" value="NZ_CP034562.1"/>
</dbReference>
<keyword evidence="2" id="KW-1185">Reference proteome</keyword>
<organism evidence="1 2">
    <name type="scientific">Flammeovirga pectinis</name>
    <dbReference type="NCBI Taxonomy" id="2494373"/>
    <lineage>
        <taxon>Bacteria</taxon>
        <taxon>Pseudomonadati</taxon>
        <taxon>Bacteroidota</taxon>
        <taxon>Cytophagia</taxon>
        <taxon>Cytophagales</taxon>
        <taxon>Flammeovirgaceae</taxon>
        <taxon>Flammeovirga</taxon>
    </lineage>
</organism>
<evidence type="ECO:0000313" key="2">
    <source>
        <dbReference type="Proteomes" id="UP000267268"/>
    </source>
</evidence>
<protein>
    <submittedName>
        <fullName evidence="1">Uncharacterized protein</fullName>
    </submittedName>
</protein>
<dbReference type="OrthoDB" id="9929125at2"/>
<accession>A0A3Q9FTL3</accession>
<dbReference type="Proteomes" id="UP000267268">
    <property type="component" value="Chromosome 1"/>
</dbReference>